<name>A0A2S4A1E3_ARTGL</name>
<dbReference type="Gene3D" id="1.10.357.10">
    <property type="entry name" value="Tetracycline Repressor, domain 2"/>
    <property type="match status" value="1"/>
</dbReference>
<comment type="caution">
    <text evidence="4">The sequence shown here is derived from an EMBL/GenBank/DDBJ whole genome shotgun (WGS) entry which is preliminary data.</text>
</comment>
<evidence type="ECO:0000256" key="2">
    <source>
        <dbReference type="ARBA" id="ARBA00023163"/>
    </source>
</evidence>
<proteinExistence type="predicted"/>
<reference evidence="4 5" key="1">
    <citation type="submission" date="2018-01" db="EMBL/GenBank/DDBJ databases">
        <title>Arthrobacter sp. nov., from glaciers in China.</title>
        <authorList>
            <person name="Liu Q."/>
            <person name="Xin Y.-H."/>
        </authorList>
    </citation>
    <scope>NUCLEOTIDE SEQUENCE [LARGE SCALE GENOMIC DNA]</scope>
    <source>
        <strain evidence="4 5">HLT2-12-2</strain>
    </source>
</reference>
<dbReference type="PANTHER" id="PTHR47506:SF6">
    <property type="entry name" value="HTH-TYPE TRANSCRIPTIONAL REPRESSOR NEMR"/>
    <property type="match status" value="1"/>
</dbReference>
<dbReference type="Proteomes" id="UP000237061">
    <property type="component" value="Unassembled WGS sequence"/>
</dbReference>
<evidence type="ECO:0000313" key="5">
    <source>
        <dbReference type="Proteomes" id="UP000237061"/>
    </source>
</evidence>
<protein>
    <recommendedName>
        <fullName evidence="3">BetI-type transcriptional repressor C-terminal domain-containing protein</fullName>
    </recommendedName>
</protein>
<evidence type="ECO:0000259" key="3">
    <source>
        <dbReference type="Pfam" id="PF13977"/>
    </source>
</evidence>
<dbReference type="Pfam" id="PF13977">
    <property type="entry name" value="TetR_C_6"/>
    <property type="match status" value="1"/>
</dbReference>
<dbReference type="AlphaFoldDB" id="A0A2S4A1E3"/>
<keyword evidence="1" id="KW-0805">Transcription regulation</keyword>
<dbReference type="EMBL" id="PPXC01000001">
    <property type="protein sequence ID" value="POH75303.1"/>
    <property type="molecule type" value="Genomic_DNA"/>
</dbReference>
<feature type="domain" description="BetI-type transcriptional repressor C-terminal" evidence="3">
    <location>
        <begin position="94"/>
        <end position="206"/>
    </location>
</feature>
<organism evidence="4 5">
    <name type="scientific">Arthrobacter glacialis</name>
    <dbReference type="NCBI Taxonomy" id="1664"/>
    <lineage>
        <taxon>Bacteria</taxon>
        <taxon>Bacillati</taxon>
        <taxon>Actinomycetota</taxon>
        <taxon>Actinomycetes</taxon>
        <taxon>Micrococcales</taxon>
        <taxon>Micrococcaceae</taxon>
        <taxon>Arthrobacter</taxon>
    </lineage>
</organism>
<dbReference type="PANTHER" id="PTHR47506">
    <property type="entry name" value="TRANSCRIPTIONAL REGULATORY PROTEIN"/>
    <property type="match status" value="1"/>
</dbReference>
<evidence type="ECO:0000313" key="4">
    <source>
        <dbReference type="EMBL" id="POH75303.1"/>
    </source>
</evidence>
<accession>A0A2S4A1E3</accession>
<dbReference type="SUPFAM" id="SSF46689">
    <property type="entry name" value="Homeodomain-like"/>
    <property type="match status" value="1"/>
</dbReference>
<dbReference type="SUPFAM" id="SSF48498">
    <property type="entry name" value="Tetracyclin repressor-like, C-terminal domain"/>
    <property type="match status" value="1"/>
</dbReference>
<sequence>MNQEPRKRTHAVTDEAIAERRETIVAHAAGIIATKGVDRCTFGAVSEATSFSVGMIQHYFRTRERLVLATVEYRTGASVREWQNIHSASTGTLERLFDLLTFAVEGETSFEQAWGFWIEVYSAAHKDENIRVHVATALLAWRGIFEATLDEAVREGLIRPFHDPEVLATLLLAVVDGLAIQTLNGIYNHSPAKMIETLRRFAAHEFGIDEQDFVSHKSQAATAAR</sequence>
<gene>
    <name evidence="4" type="ORF">CVS27_01485</name>
</gene>
<dbReference type="OrthoDB" id="9816296at2"/>
<keyword evidence="5" id="KW-1185">Reference proteome</keyword>
<evidence type="ECO:0000256" key="1">
    <source>
        <dbReference type="ARBA" id="ARBA00023015"/>
    </source>
</evidence>
<dbReference type="InterPro" id="IPR039538">
    <property type="entry name" value="BetI_C"/>
</dbReference>
<dbReference type="InterPro" id="IPR009057">
    <property type="entry name" value="Homeodomain-like_sf"/>
</dbReference>
<dbReference type="InterPro" id="IPR036271">
    <property type="entry name" value="Tet_transcr_reg_TetR-rel_C_sf"/>
</dbReference>
<dbReference type="RefSeq" id="WP_103463959.1">
    <property type="nucleotide sequence ID" value="NZ_PPXB01000001.1"/>
</dbReference>
<keyword evidence="2" id="KW-0804">Transcription</keyword>